<reference evidence="5 6" key="1">
    <citation type="submission" date="2019-06" db="EMBL/GenBank/DDBJ databases">
        <title>Complete genome sequence of Antarcticibacterium flavum KCTC 52984T from an Antarctic marine sediment.</title>
        <authorList>
            <person name="Lee Y.M."/>
            <person name="Shin S.C."/>
        </authorList>
    </citation>
    <scope>NUCLEOTIDE SEQUENCE [LARGE SCALE GENOMIC DNA]</scope>
    <source>
        <strain evidence="5 6">KCTC 52984</strain>
    </source>
</reference>
<evidence type="ECO:0000256" key="2">
    <source>
        <dbReference type="ARBA" id="ARBA00023125"/>
    </source>
</evidence>
<evidence type="ECO:0000256" key="1">
    <source>
        <dbReference type="ARBA" id="ARBA00023015"/>
    </source>
</evidence>
<feature type="domain" description="HTH araC/xylS-type" evidence="4">
    <location>
        <begin position="166"/>
        <end position="264"/>
    </location>
</feature>
<keyword evidence="6" id="KW-1185">Reference proteome</keyword>
<dbReference type="OrthoDB" id="511992at2"/>
<name>A0A5B7WZG2_9FLAO</name>
<dbReference type="SUPFAM" id="SSF46689">
    <property type="entry name" value="Homeodomain-like"/>
    <property type="match status" value="1"/>
</dbReference>
<dbReference type="KEGG" id="afla:FHG64_03120"/>
<dbReference type="InterPro" id="IPR009057">
    <property type="entry name" value="Homeodomain-like_sf"/>
</dbReference>
<dbReference type="InterPro" id="IPR050204">
    <property type="entry name" value="AraC_XylS_family_regulators"/>
</dbReference>
<protein>
    <submittedName>
        <fullName evidence="5">AraC family transcriptional regulator</fullName>
    </submittedName>
</protein>
<dbReference type="GO" id="GO:0003700">
    <property type="term" value="F:DNA-binding transcription factor activity"/>
    <property type="evidence" value="ECO:0007669"/>
    <property type="project" value="InterPro"/>
</dbReference>
<dbReference type="AlphaFoldDB" id="A0A5B7WZG2"/>
<proteinExistence type="predicted"/>
<keyword evidence="2" id="KW-0238">DNA-binding</keyword>
<organism evidence="5 6">
    <name type="scientific">Antarcticibacterium flavum</name>
    <dbReference type="NCBI Taxonomy" id="2058175"/>
    <lineage>
        <taxon>Bacteria</taxon>
        <taxon>Pseudomonadati</taxon>
        <taxon>Bacteroidota</taxon>
        <taxon>Flavobacteriia</taxon>
        <taxon>Flavobacteriales</taxon>
        <taxon>Flavobacteriaceae</taxon>
        <taxon>Antarcticibacterium</taxon>
    </lineage>
</organism>
<keyword evidence="1" id="KW-0805">Transcription regulation</keyword>
<dbReference type="PANTHER" id="PTHR46796">
    <property type="entry name" value="HTH-TYPE TRANSCRIPTIONAL ACTIVATOR RHAS-RELATED"/>
    <property type="match status" value="1"/>
</dbReference>
<dbReference type="RefSeq" id="WP_139065036.1">
    <property type="nucleotide sequence ID" value="NZ_CP040812.1"/>
</dbReference>
<dbReference type="Proteomes" id="UP000309016">
    <property type="component" value="Chromosome"/>
</dbReference>
<evidence type="ECO:0000259" key="4">
    <source>
        <dbReference type="PROSITE" id="PS01124"/>
    </source>
</evidence>
<evidence type="ECO:0000313" key="6">
    <source>
        <dbReference type="Proteomes" id="UP000309016"/>
    </source>
</evidence>
<gene>
    <name evidence="5" type="ORF">FHG64_03120</name>
</gene>
<keyword evidence="3" id="KW-0804">Transcription</keyword>
<dbReference type="SMART" id="SM00342">
    <property type="entry name" value="HTH_ARAC"/>
    <property type="match status" value="1"/>
</dbReference>
<accession>A0A5B7WZG2</accession>
<dbReference type="PANTHER" id="PTHR46796:SF13">
    <property type="entry name" value="HTH-TYPE TRANSCRIPTIONAL ACTIVATOR RHAS"/>
    <property type="match status" value="1"/>
</dbReference>
<dbReference type="Gene3D" id="1.10.10.60">
    <property type="entry name" value="Homeodomain-like"/>
    <property type="match status" value="1"/>
</dbReference>
<dbReference type="Pfam" id="PF12833">
    <property type="entry name" value="HTH_18"/>
    <property type="match status" value="1"/>
</dbReference>
<dbReference type="PROSITE" id="PS01124">
    <property type="entry name" value="HTH_ARAC_FAMILY_2"/>
    <property type="match status" value="1"/>
</dbReference>
<dbReference type="EMBL" id="CP040812">
    <property type="protein sequence ID" value="QCY68460.1"/>
    <property type="molecule type" value="Genomic_DNA"/>
</dbReference>
<evidence type="ECO:0000313" key="5">
    <source>
        <dbReference type="EMBL" id="QCY68460.1"/>
    </source>
</evidence>
<dbReference type="GO" id="GO:0043565">
    <property type="term" value="F:sequence-specific DNA binding"/>
    <property type="evidence" value="ECO:0007669"/>
    <property type="project" value="InterPro"/>
</dbReference>
<evidence type="ECO:0000256" key="3">
    <source>
        <dbReference type="ARBA" id="ARBA00023163"/>
    </source>
</evidence>
<sequence>MIRDFAKKVNCKIPDALKDLVVGVIIGHSGKAVDEVIPMYASGYAVLINIFEDKPSLIIDGKKQEIKSRLIIAGQICDKIIFFQINGIFGQLGIVLHPTAPYYLFHKSGVAFLNTWSSLEENTPFNTRDFSNNLQTAHSRDGRIQIMFNFLIELEKHRIPKIHWLDESLELILKSNGRISQRELIIKSAVSARHYRRIFKKVIGVSPKYYCKIIQLATVFELLKNSEKQKLHHLALDCGYYDQSHFIRDFQKLIGRSPGDFMNGKFSYLSTYMGRRGI</sequence>
<dbReference type="InterPro" id="IPR018060">
    <property type="entry name" value="HTH_AraC"/>
</dbReference>